<dbReference type="PaxDb" id="6945-B7Q5A8"/>
<name>B7Q5A8_IXOSC</name>
<reference evidence="1 3" key="1">
    <citation type="submission" date="2008-03" db="EMBL/GenBank/DDBJ databases">
        <title>Annotation of Ixodes scapularis.</title>
        <authorList>
            <consortium name="Ixodes scapularis Genome Project Consortium"/>
            <person name="Caler E."/>
            <person name="Hannick L.I."/>
            <person name="Bidwell S."/>
            <person name="Joardar V."/>
            <person name="Thiagarajan M."/>
            <person name="Amedeo P."/>
            <person name="Galinsky K.J."/>
            <person name="Schobel S."/>
            <person name="Inman J."/>
            <person name="Hostetler J."/>
            <person name="Miller J."/>
            <person name="Hammond M."/>
            <person name="Megy K."/>
            <person name="Lawson D."/>
            <person name="Kodira C."/>
            <person name="Sutton G."/>
            <person name="Meyer J."/>
            <person name="Hill C.A."/>
            <person name="Birren B."/>
            <person name="Nene V."/>
            <person name="Collins F."/>
            <person name="Alarcon-Chaidez F."/>
            <person name="Wikel S."/>
            <person name="Strausberg R."/>
        </authorList>
    </citation>
    <scope>NUCLEOTIDE SEQUENCE [LARGE SCALE GENOMIC DNA]</scope>
    <source>
        <strain evidence="3">Wikel</strain>
        <strain evidence="1">Wikel colony</strain>
    </source>
</reference>
<evidence type="ECO:0000313" key="3">
    <source>
        <dbReference type="Proteomes" id="UP000001555"/>
    </source>
</evidence>
<dbReference type="InParanoid" id="B7Q5A8"/>
<dbReference type="VEuPathDB" id="VectorBase:ISCI024648"/>
<evidence type="ECO:0000313" key="1">
    <source>
        <dbReference type="EMBL" id="EEC14030.1"/>
    </source>
</evidence>
<feature type="non-terminal residue" evidence="1">
    <location>
        <position position="1"/>
    </location>
</feature>
<dbReference type="AlphaFoldDB" id="B7Q5A8"/>
<sequence>IGACRECFSSGSICRFCLATKSDLNDKWDESQFVLRTSSLHARHVLLVESDPSLVSTYEVCGPSCMAEVRSFEATESLPPDIMHDLHEGVIPFVVKHVIKRLVSEGTLTLKLLNERLEAFEFHDNDKKSRPPPLSRPSIMGNFGIKGSAAEKLYLFRFFSLLVGDVVPK</sequence>
<dbReference type="HOGENOM" id="CLU_1582560_0_0_1"/>
<dbReference type="Proteomes" id="UP000001555">
    <property type="component" value="Unassembled WGS sequence"/>
</dbReference>
<feature type="non-terminal residue" evidence="1">
    <location>
        <position position="169"/>
    </location>
</feature>
<protein>
    <submittedName>
        <fullName evidence="1 2">Uncharacterized protein</fullName>
    </submittedName>
</protein>
<accession>B7Q5A8</accession>
<dbReference type="EMBL" id="DS860514">
    <property type="protein sequence ID" value="EEC14030.1"/>
    <property type="molecule type" value="Genomic_DNA"/>
</dbReference>
<dbReference type="EnsemblMetazoa" id="ISCW024648-RA">
    <property type="protein sequence ID" value="ISCW024648-PA"/>
    <property type="gene ID" value="ISCW024648"/>
</dbReference>
<dbReference type="VEuPathDB" id="VectorBase:ISCW024648"/>
<reference evidence="2" key="2">
    <citation type="submission" date="2020-05" db="UniProtKB">
        <authorList>
            <consortium name="EnsemblMetazoa"/>
        </authorList>
    </citation>
    <scope>IDENTIFICATION</scope>
    <source>
        <strain evidence="2">wikel</strain>
    </source>
</reference>
<organism>
    <name type="scientific">Ixodes scapularis</name>
    <name type="common">Black-legged tick</name>
    <name type="synonym">Deer tick</name>
    <dbReference type="NCBI Taxonomy" id="6945"/>
    <lineage>
        <taxon>Eukaryota</taxon>
        <taxon>Metazoa</taxon>
        <taxon>Ecdysozoa</taxon>
        <taxon>Arthropoda</taxon>
        <taxon>Chelicerata</taxon>
        <taxon>Arachnida</taxon>
        <taxon>Acari</taxon>
        <taxon>Parasitiformes</taxon>
        <taxon>Ixodida</taxon>
        <taxon>Ixodoidea</taxon>
        <taxon>Ixodidae</taxon>
        <taxon>Ixodinae</taxon>
        <taxon>Ixodes</taxon>
    </lineage>
</organism>
<keyword evidence="3" id="KW-1185">Reference proteome</keyword>
<evidence type="ECO:0000313" key="2">
    <source>
        <dbReference type="EnsemblMetazoa" id="ISCW024648-PA"/>
    </source>
</evidence>
<gene>
    <name evidence="1" type="ORF">IscW_ISCW024648</name>
</gene>
<dbReference type="EMBL" id="ABJB010296446">
    <property type="status" value="NOT_ANNOTATED_CDS"/>
    <property type="molecule type" value="Genomic_DNA"/>
</dbReference>
<proteinExistence type="predicted"/>